<feature type="DNA-binding region" description="OmpR/PhoB-type" evidence="7">
    <location>
        <begin position="130"/>
        <end position="230"/>
    </location>
</feature>
<dbReference type="SUPFAM" id="SSF52172">
    <property type="entry name" value="CheY-like"/>
    <property type="match status" value="1"/>
</dbReference>
<evidence type="ECO:0000259" key="8">
    <source>
        <dbReference type="PROSITE" id="PS50110"/>
    </source>
</evidence>
<dbReference type="PATRIC" id="fig|178901.16.peg.3465"/>
<organism evidence="10 11">
    <name type="scientific">Acetobacter malorum</name>
    <dbReference type="NCBI Taxonomy" id="178901"/>
    <lineage>
        <taxon>Bacteria</taxon>
        <taxon>Pseudomonadati</taxon>
        <taxon>Pseudomonadota</taxon>
        <taxon>Alphaproteobacteria</taxon>
        <taxon>Acetobacterales</taxon>
        <taxon>Acetobacteraceae</taxon>
        <taxon>Acetobacter</taxon>
    </lineage>
</organism>
<feature type="modified residue" description="4-aspartylphosphate" evidence="6">
    <location>
        <position position="56"/>
    </location>
</feature>
<protein>
    <submittedName>
        <fullName evidence="10">Two component transcriptional regulator</fullName>
    </submittedName>
</protein>
<dbReference type="Proteomes" id="UP000077349">
    <property type="component" value="Unassembled WGS sequence"/>
</dbReference>
<keyword evidence="4 7" id="KW-0238">DNA-binding</keyword>
<dbReference type="GO" id="GO:0032993">
    <property type="term" value="C:protein-DNA complex"/>
    <property type="evidence" value="ECO:0007669"/>
    <property type="project" value="TreeGrafter"/>
</dbReference>
<dbReference type="GO" id="GO:0005829">
    <property type="term" value="C:cytosol"/>
    <property type="evidence" value="ECO:0007669"/>
    <property type="project" value="TreeGrafter"/>
</dbReference>
<proteinExistence type="predicted"/>
<keyword evidence="2" id="KW-0902">Two-component regulatory system</keyword>
<evidence type="ECO:0000313" key="10">
    <source>
        <dbReference type="EMBL" id="OAG75575.1"/>
    </source>
</evidence>
<evidence type="ECO:0000256" key="2">
    <source>
        <dbReference type="ARBA" id="ARBA00023012"/>
    </source>
</evidence>
<dbReference type="SUPFAM" id="SSF46894">
    <property type="entry name" value="C-terminal effector domain of the bipartite response regulators"/>
    <property type="match status" value="1"/>
</dbReference>
<dbReference type="InterPro" id="IPR036388">
    <property type="entry name" value="WH-like_DNA-bd_sf"/>
</dbReference>
<dbReference type="PROSITE" id="PS50110">
    <property type="entry name" value="RESPONSE_REGULATORY"/>
    <property type="match status" value="1"/>
</dbReference>
<dbReference type="Pfam" id="PF00072">
    <property type="entry name" value="Response_reg"/>
    <property type="match status" value="1"/>
</dbReference>
<sequence>MMHHRTRIIVVEDDDSVRDAIVVYLQQNHFEVRGVHNGHLLEQEIARDPADLIILDVMIPGEDGLSVCRRLHPQLPPVLMLSALGETMDRIVGLEVGARDYLAKPFDPRELLARVRAILRQDIPAITPDSPSYRFDGWLFQPEVLSLMSPYGSQVSLTTGELRLLQAFVEHPGRVLNRDRLLELTHDDHAASFDRAIDLSVSRLRRKLSLTGYKATLIETVRGLGYRFVGTISRS</sequence>
<reference evidence="10 11" key="1">
    <citation type="submission" date="2016-03" db="EMBL/GenBank/DDBJ databases">
        <title>Draft genome sequence of Acetobacter malorum CECT 7742, a strain isolated from strawberry vinegar.</title>
        <authorList>
            <person name="Sainz F."/>
            <person name="Mas A."/>
            <person name="Torija M.J."/>
        </authorList>
    </citation>
    <scope>NUCLEOTIDE SEQUENCE [LARGE SCALE GENOMIC DNA]</scope>
    <source>
        <strain evidence="10 11">CECT 7742</strain>
    </source>
</reference>
<dbReference type="InterPro" id="IPR016032">
    <property type="entry name" value="Sig_transdc_resp-reg_C-effctor"/>
</dbReference>
<dbReference type="GO" id="GO:0006355">
    <property type="term" value="P:regulation of DNA-templated transcription"/>
    <property type="evidence" value="ECO:0007669"/>
    <property type="project" value="InterPro"/>
</dbReference>
<dbReference type="Gene3D" id="1.10.10.10">
    <property type="entry name" value="Winged helix-like DNA-binding domain superfamily/Winged helix DNA-binding domain"/>
    <property type="match status" value="1"/>
</dbReference>
<keyword evidence="3" id="KW-0805">Transcription regulation</keyword>
<dbReference type="PANTHER" id="PTHR48111">
    <property type="entry name" value="REGULATOR OF RPOS"/>
    <property type="match status" value="1"/>
</dbReference>
<dbReference type="PANTHER" id="PTHR48111:SF4">
    <property type="entry name" value="DNA-BINDING DUAL TRANSCRIPTIONAL REGULATOR OMPR"/>
    <property type="match status" value="1"/>
</dbReference>
<dbReference type="PROSITE" id="PS51755">
    <property type="entry name" value="OMPR_PHOB"/>
    <property type="match status" value="1"/>
</dbReference>
<evidence type="ECO:0000256" key="7">
    <source>
        <dbReference type="PROSITE-ProRule" id="PRU01091"/>
    </source>
</evidence>
<name>A0A177G884_9PROT</name>
<dbReference type="SMART" id="SM00862">
    <property type="entry name" value="Trans_reg_C"/>
    <property type="match status" value="1"/>
</dbReference>
<dbReference type="InterPro" id="IPR011006">
    <property type="entry name" value="CheY-like_superfamily"/>
</dbReference>
<keyword evidence="1 6" id="KW-0597">Phosphoprotein</keyword>
<evidence type="ECO:0000259" key="9">
    <source>
        <dbReference type="PROSITE" id="PS51755"/>
    </source>
</evidence>
<dbReference type="Pfam" id="PF00486">
    <property type="entry name" value="Trans_reg_C"/>
    <property type="match status" value="1"/>
</dbReference>
<dbReference type="InterPro" id="IPR001789">
    <property type="entry name" value="Sig_transdc_resp-reg_receiver"/>
</dbReference>
<evidence type="ECO:0000313" key="11">
    <source>
        <dbReference type="Proteomes" id="UP000077349"/>
    </source>
</evidence>
<dbReference type="SMART" id="SM00448">
    <property type="entry name" value="REC"/>
    <property type="match status" value="1"/>
</dbReference>
<evidence type="ECO:0000256" key="4">
    <source>
        <dbReference type="ARBA" id="ARBA00023125"/>
    </source>
</evidence>
<dbReference type="InterPro" id="IPR001867">
    <property type="entry name" value="OmpR/PhoB-type_DNA-bd"/>
</dbReference>
<evidence type="ECO:0000256" key="6">
    <source>
        <dbReference type="PROSITE-ProRule" id="PRU00169"/>
    </source>
</evidence>
<feature type="domain" description="Response regulatory" evidence="8">
    <location>
        <begin position="7"/>
        <end position="119"/>
    </location>
</feature>
<dbReference type="InterPro" id="IPR039420">
    <property type="entry name" value="WalR-like"/>
</dbReference>
<dbReference type="AlphaFoldDB" id="A0A177G884"/>
<evidence type="ECO:0000256" key="5">
    <source>
        <dbReference type="ARBA" id="ARBA00023163"/>
    </source>
</evidence>
<dbReference type="CDD" id="cd00383">
    <property type="entry name" value="trans_reg_C"/>
    <property type="match status" value="1"/>
</dbReference>
<accession>A0A177G884</accession>
<evidence type="ECO:0000256" key="1">
    <source>
        <dbReference type="ARBA" id="ARBA00022553"/>
    </source>
</evidence>
<dbReference type="GO" id="GO:0000976">
    <property type="term" value="F:transcription cis-regulatory region binding"/>
    <property type="evidence" value="ECO:0007669"/>
    <property type="project" value="TreeGrafter"/>
</dbReference>
<dbReference type="GO" id="GO:0000156">
    <property type="term" value="F:phosphorelay response regulator activity"/>
    <property type="evidence" value="ECO:0007669"/>
    <property type="project" value="TreeGrafter"/>
</dbReference>
<keyword evidence="5" id="KW-0804">Transcription</keyword>
<dbReference type="Gene3D" id="3.40.50.2300">
    <property type="match status" value="1"/>
</dbReference>
<gene>
    <name evidence="10" type="ORF">Amal_03248</name>
</gene>
<evidence type="ECO:0000256" key="3">
    <source>
        <dbReference type="ARBA" id="ARBA00023015"/>
    </source>
</evidence>
<dbReference type="EMBL" id="LVHD01000035">
    <property type="protein sequence ID" value="OAG75575.1"/>
    <property type="molecule type" value="Genomic_DNA"/>
</dbReference>
<comment type="caution">
    <text evidence="10">The sequence shown here is derived from an EMBL/GenBank/DDBJ whole genome shotgun (WGS) entry which is preliminary data.</text>
</comment>
<feature type="domain" description="OmpR/PhoB-type" evidence="9">
    <location>
        <begin position="130"/>
        <end position="230"/>
    </location>
</feature>
<dbReference type="Gene3D" id="6.10.250.690">
    <property type="match status" value="1"/>
</dbReference>